<dbReference type="Proteomes" id="UP001589610">
    <property type="component" value="Unassembled WGS sequence"/>
</dbReference>
<evidence type="ECO:0000313" key="2">
    <source>
        <dbReference type="Proteomes" id="UP001589610"/>
    </source>
</evidence>
<name>A0ABV5TQ02_9ACTN</name>
<reference evidence="1 2" key="1">
    <citation type="submission" date="2024-09" db="EMBL/GenBank/DDBJ databases">
        <authorList>
            <person name="Sun Q."/>
            <person name="Mori K."/>
        </authorList>
    </citation>
    <scope>NUCLEOTIDE SEQUENCE [LARGE SCALE GENOMIC DNA]</scope>
    <source>
        <strain evidence="1 2">JCM 3028</strain>
    </source>
</reference>
<proteinExistence type="predicted"/>
<keyword evidence="2" id="KW-1185">Reference proteome</keyword>
<dbReference type="RefSeq" id="WP_386162299.1">
    <property type="nucleotide sequence ID" value="NZ_JBHMBS010000031.1"/>
</dbReference>
<comment type="caution">
    <text evidence="1">The sequence shown here is derived from an EMBL/GenBank/DDBJ whole genome shotgun (WGS) entry which is preliminary data.</text>
</comment>
<organism evidence="1 2">
    <name type="scientific">Streptosporangium vulgare</name>
    <dbReference type="NCBI Taxonomy" id="46190"/>
    <lineage>
        <taxon>Bacteria</taxon>
        <taxon>Bacillati</taxon>
        <taxon>Actinomycetota</taxon>
        <taxon>Actinomycetes</taxon>
        <taxon>Streptosporangiales</taxon>
        <taxon>Streptosporangiaceae</taxon>
        <taxon>Streptosporangium</taxon>
    </lineage>
</organism>
<gene>
    <name evidence="1" type="ORF">ACFFRH_37505</name>
</gene>
<dbReference type="EMBL" id="JBHMBS010000031">
    <property type="protein sequence ID" value="MFB9681207.1"/>
    <property type="molecule type" value="Genomic_DNA"/>
</dbReference>
<accession>A0ABV5TQ02</accession>
<evidence type="ECO:0000313" key="1">
    <source>
        <dbReference type="EMBL" id="MFB9681207.1"/>
    </source>
</evidence>
<protein>
    <submittedName>
        <fullName evidence="1">Uncharacterized protein</fullName>
    </submittedName>
</protein>
<sequence>MSAAEMATPTLVGTVTSAVSSSTSYSCNKPTGVSAGHLLLALQWSAGTIGAVTSGGWAQLQAQSGGATSRVTWLGAGGSEPGSYTFTQTAQPGGAIIIAVAGASLAEPVSASSSTAVGSAVSTPSVTPFGVDDLEVRFAVALNSGQAFTPAAGFTEQADVADGGEGGAMCATRVLSSGSATGTHTFATSGTPSAPHGYTIAITEAPSGRPRIVVATFAARNRAASW</sequence>